<proteinExistence type="predicted"/>
<dbReference type="STRING" id="1157962.A0A250XM13"/>
<dbReference type="AlphaFoldDB" id="A0A250XM13"/>
<comment type="caution">
    <text evidence="2">The sequence shown here is derived from an EMBL/GenBank/DDBJ whole genome shotgun (WGS) entry which is preliminary data.</text>
</comment>
<dbReference type="Proteomes" id="UP000232323">
    <property type="component" value="Unassembled WGS sequence"/>
</dbReference>
<evidence type="ECO:0000256" key="1">
    <source>
        <dbReference type="SAM" id="MobiDB-lite"/>
    </source>
</evidence>
<feature type="region of interest" description="Disordered" evidence="1">
    <location>
        <begin position="1"/>
        <end position="231"/>
    </location>
</feature>
<organism evidence="2 3">
    <name type="scientific">Chlamydomonas eustigma</name>
    <dbReference type="NCBI Taxonomy" id="1157962"/>
    <lineage>
        <taxon>Eukaryota</taxon>
        <taxon>Viridiplantae</taxon>
        <taxon>Chlorophyta</taxon>
        <taxon>core chlorophytes</taxon>
        <taxon>Chlorophyceae</taxon>
        <taxon>CS clade</taxon>
        <taxon>Chlamydomonadales</taxon>
        <taxon>Chlamydomonadaceae</taxon>
        <taxon>Chlamydomonas</taxon>
    </lineage>
</organism>
<gene>
    <name evidence="2" type="ORF">CEUSTIGMA_g11393.t1</name>
</gene>
<dbReference type="PANTHER" id="PTHR40430">
    <property type="entry name" value="T. BRUCEI SPP.-SPECIFIC PROTEIN"/>
    <property type="match status" value="1"/>
</dbReference>
<dbReference type="OrthoDB" id="550288at2759"/>
<feature type="compositionally biased region" description="Basic and acidic residues" evidence="1">
    <location>
        <begin position="140"/>
        <end position="156"/>
    </location>
</feature>
<name>A0A250XM13_9CHLO</name>
<accession>A0A250XM13</accession>
<feature type="region of interest" description="Disordered" evidence="1">
    <location>
        <begin position="285"/>
        <end position="307"/>
    </location>
</feature>
<evidence type="ECO:0000313" key="2">
    <source>
        <dbReference type="EMBL" id="GAX83969.1"/>
    </source>
</evidence>
<evidence type="ECO:0000313" key="3">
    <source>
        <dbReference type="Proteomes" id="UP000232323"/>
    </source>
</evidence>
<keyword evidence="3" id="KW-1185">Reference proteome</keyword>
<dbReference type="PANTHER" id="PTHR40430:SF1">
    <property type="entry name" value="T. BRUCEI SPP.-SPECIFIC PROTEIN"/>
    <property type="match status" value="1"/>
</dbReference>
<protein>
    <submittedName>
        <fullName evidence="2">Uncharacterized protein</fullName>
    </submittedName>
</protein>
<dbReference type="EMBL" id="BEGY01000112">
    <property type="protein sequence ID" value="GAX83969.1"/>
    <property type="molecule type" value="Genomic_DNA"/>
</dbReference>
<reference evidence="2 3" key="1">
    <citation type="submission" date="2017-08" db="EMBL/GenBank/DDBJ databases">
        <title>Acidophilic green algal genome provides insights into adaptation to an acidic environment.</title>
        <authorList>
            <person name="Hirooka S."/>
            <person name="Hirose Y."/>
            <person name="Kanesaki Y."/>
            <person name="Higuchi S."/>
            <person name="Fujiwara T."/>
            <person name="Onuma R."/>
            <person name="Era A."/>
            <person name="Ohbayashi R."/>
            <person name="Uzuka A."/>
            <person name="Nozaki H."/>
            <person name="Yoshikawa H."/>
            <person name="Miyagishima S.Y."/>
        </authorList>
    </citation>
    <scope>NUCLEOTIDE SEQUENCE [LARGE SCALE GENOMIC DNA]</scope>
    <source>
        <strain evidence="2 3">NIES-2499</strain>
    </source>
</reference>
<sequence length="548" mass="59643">MELDEVPGRIMVPEESDYNAASGEFEDITGEPSEQADVIKETSAVLEPSSLRDGSMSEEGAGDNSDIDKAESCEEAYPPDQERDVESTGDDVEGEDAGFEGAEDEAETREASSGGTEDVNAVARQRSAEVGGSISGSVESEARSNAEIQDVKEAHSEGAAGGRSVTPPRTEQETELISNQPMTAIKAEESKQEPVQQYQMPREEQTASVLVQDASPSPPRHPGPRYQHPTEVLPKKPLQEYTNAASEHVHHVFSTASALHRGIRSLPDALSPDFRQKLYELILENGTRDPKSSNSRDPPPSSYTAALANPSKASGLKMVSRIHPYSGVFASYDYMPTEYDRQRIISKFEHLQNKLAQVTPNDFVVKAPPPAPKGAPAFSKFLYMSGSAVTDQVPAHLSQDILEQRSHNNTTSSGPFLAGGRIESGAILRGLADECMLAMCKQLSKDWPTSFLQVFEDSSGALVMCFDKLRAVGEGDLSTYMRNVVKLGKIAADYRLMKDGTQWGLLDVETQSVFFVVWPPWVRHRYVGIKEKMPEAAGSDDELGVSAA</sequence>
<feature type="compositionally biased region" description="Acidic residues" evidence="1">
    <location>
        <begin position="87"/>
        <end position="107"/>
    </location>
</feature>
<feature type="compositionally biased region" description="Low complexity" evidence="1">
    <location>
        <begin position="128"/>
        <end position="139"/>
    </location>
</feature>